<dbReference type="PANTHER" id="PTHR43047">
    <property type="entry name" value="TWO-COMPONENT HISTIDINE PROTEIN KINASE"/>
    <property type="match status" value="1"/>
</dbReference>
<dbReference type="SMART" id="SM00086">
    <property type="entry name" value="PAC"/>
    <property type="match status" value="1"/>
</dbReference>
<evidence type="ECO:0000256" key="1">
    <source>
        <dbReference type="ARBA" id="ARBA00000085"/>
    </source>
</evidence>
<feature type="domain" description="Histidine kinase" evidence="11">
    <location>
        <begin position="342"/>
        <end position="562"/>
    </location>
</feature>
<dbReference type="FunFam" id="3.30.565.10:FF:000006">
    <property type="entry name" value="Sensor histidine kinase WalK"/>
    <property type="match status" value="1"/>
</dbReference>
<dbReference type="CDD" id="cd00130">
    <property type="entry name" value="PAS"/>
    <property type="match status" value="2"/>
</dbReference>
<dbReference type="InterPro" id="IPR036890">
    <property type="entry name" value="HATPase_C_sf"/>
</dbReference>
<dbReference type="PROSITE" id="PS50112">
    <property type="entry name" value="PAS"/>
    <property type="match status" value="2"/>
</dbReference>
<dbReference type="Pfam" id="PF02518">
    <property type="entry name" value="HATPase_c"/>
    <property type="match status" value="1"/>
</dbReference>
<dbReference type="Pfam" id="PF08448">
    <property type="entry name" value="PAS_4"/>
    <property type="match status" value="1"/>
</dbReference>
<evidence type="ECO:0000256" key="10">
    <source>
        <dbReference type="ARBA" id="ARBA00023136"/>
    </source>
</evidence>
<dbReference type="InterPro" id="IPR001610">
    <property type="entry name" value="PAC"/>
</dbReference>
<protein>
    <recommendedName>
        <fullName evidence="3">histidine kinase</fullName>
        <ecNumber evidence="3">2.7.13.3</ecNumber>
    </recommendedName>
</protein>
<dbReference type="Gene3D" id="1.10.287.130">
    <property type="match status" value="1"/>
</dbReference>
<gene>
    <name evidence="14" type="ORF">MGR_3186</name>
</gene>
<reference evidence="14" key="1">
    <citation type="journal article" date="2007" name="J. Bacteriol.">
        <title>Comparative genome analysis of four magnetotactic bacteria reveals a complex set of group-specific genes implicated in magnetosome biomineralization and function.</title>
        <authorList>
            <person name="Richter M."/>
            <person name="Kube M."/>
            <person name="Bazylinski D.A."/>
            <person name="Lombardot T."/>
            <person name="Gloeckner F.O."/>
            <person name="Reinhardt R."/>
            <person name="Schueler D."/>
        </authorList>
    </citation>
    <scope>NUCLEOTIDE SEQUENCE</scope>
    <source>
        <strain evidence="14">MSR-1</strain>
    </source>
</reference>
<evidence type="ECO:0000256" key="6">
    <source>
        <dbReference type="ARBA" id="ARBA00022741"/>
    </source>
</evidence>
<dbReference type="NCBIfam" id="TIGR00229">
    <property type="entry name" value="sensory_box"/>
    <property type="match status" value="2"/>
</dbReference>
<dbReference type="CDD" id="cd00082">
    <property type="entry name" value="HisKA"/>
    <property type="match status" value="1"/>
</dbReference>
<dbReference type="InterPro" id="IPR000014">
    <property type="entry name" value="PAS"/>
</dbReference>
<dbReference type="InterPro" id="IPR000700">
    <property type="entry name" value="PAS-assoc_C"/>
</dbReference>
<proteinExistence type="predicted"/>
<organism evidence="14">
    <name type="scientific">Magnetospirillum gryphiswaldense</name>
    <dbReference type="NCBI Taxonomy" id="55518"/>
    <lineage>
        <taxon>Bacteria</taxon>
        <taxon>Pseudomonadati</taxon>
        <taxon>Pseudomonadota</taxon>
        <taxon>Alphaproteobacteria</taxon>
        <taxon>Rhodospirillales</taxon>
        <taxon>Rhodospirillaceae</taxon>
        <taxon>Magnetospirillum</taxon>
    </lineage>
</organism>
<feature type="domain" description="PAS" evidence="12">
    <location>
        <begin position="57"/>
        <end position="129"/>
    </location>
</feature>
<evidence type="ECO:0000259" key="13">
    <source>
        <dbReference type="PROSITE" id="PS50113"/>
    </source>
</evidence>
<accession>A4U0Q2</accession>
<dbReference type="SUPFAM" id="SSF55874">
    <property type="entry name" value="ATPase domain of HSP90 chaperone/DNA topoisomerase II/histidine kinase"/>
    <property type="match status" value="1"/>
</dbReference>
<dbReference type="Pfam" id="PF00512">
    <property type="entry name" value="HisKA"/>
    <property type="match status" value="1"/>
</dbReference>
<dbReference type="InterPro" id="IPR013655">
    <property type="entry name" value="PAS_fold_3"/>
</dbReference>
<dbReference type="Gene3D" id="3.30.450.20">
    <property type="entry name" value="PAS domain"/>
    <property type="match status" value="2"/>
</dbReference>
<feature type="domain" description="PAS" evidence="12">
    <location>
        <begin position="186"/>
        <end position="231"/>
    </location>
</feature>
<dbReference type="Gene3D" id="3.30.565.10">
    <property type="entry name" value="Histidine kinase-like ATPase, C-terminal domain"/>
    <property type="match status" value="1"/>
</dbReference>
<dbReference type="SUPFAM" id="SSF47384">
    <property type="entry name" value="Homodimeric domain of signal transducing histidine kinase"/>
    <property type="match status" value="1"/>
</dbReference>
<dbReference type="InterPro" id="IPR036097">
    <property type="entry name" value="HisK_dim/P_sf"/>
</dbReference>
<dbReference type="PROSITE" id="PS50109">
    <property type="entry name" value="HIS_KIN"/>
    <property type="match status" value="1"/>
</dbReference>
<dbReference type="GO" id="GO:0016020">
    <property type="term" value="C:membrane"/>
    <property type="evidence" value="ECO:0007669"/>
    <property type="project" value="UniProtKB-SubCell"/>
</dbReference>
<keyword evidence="10" id="KW-0472">Membrane</keyword>
<dbReference type="InterPro" id="IPR013656">
    <property type="entry name" value="PAS_4"/>
</dbReference>
<dbReference type="GO" id="GO:0005524">
    <property type="term" value="F:ATP binding"/>
    <property type="evidence" value="ECO:0007669"/>
    <property type="project" value="UniProtKB-KW"/>
</dbReference>
<dbReference type="InterPro" id="IPR003594">
    <property type="entry name" value="HATPase_dom"/>
</dbReference>
<dbReference type="Pfam" id="PF08447">
    <property type="entry name" value="PAS_3"/>
    <property type="match status" value="1"/>
</dbReference>
<dbReference type="GO" id="GO:0000155">
    <property type="term" value="F:phosphorelay sensor kinase activity"/>
    <property type="evidence" value="ECO:0007669"/>
    <property type="project" value="InterPro"/>
</dbReference>
<dbReference type="SUPFAM" id="SSF55785">
    <property type="entry name" value="PYP-like sensor domain (PAS domain)"/>
    <property type="match status" value="2"/>
</dbReference>
<dbReference type="InterPro" id="IPR003661">
    <property type="entry name" value="HisK_dim/P_dom"/>
</dbReference>
<keyword evidence="9" id="KW-0902">Two-component regulatory system</keyword>
<evidence type="ECO:0000313" key="14">
    <source>
        <dbReference type="EMBL" id="CAM76459.1"/>
    </source>
</evidence>
<feature type="domain" description="PAC" evidence="13">
    <location>
        <begin position="133"/>
        <end position="185"/>
    </location>
</feature>
<evidence type="ECO:0000256" key="3">
    <source>
        <dbReference type="ARBA" id="ARBA00012438"/>
    </source>
</evidence>
<dbReference type="InterPro" id="IPR005467">
    <property type="entry name" value="His_kinase_dom"/>
</dbReference>
<keyword evidence="8" id="KW-0067">ATP-binding</keyword>
<dbReference type="SMART" id="SM00388">
    <property type="entry name" value="HisKA"/>
    <property type="match status" value="1"/>
</dbReference>
<keyword evidence="4" id="KW-0597">Phosphoprotein</keyword>
<dbReference type="FunFam" id="1.10.287.130:FF:000038">
    <property type="entry name" value="Sensory transduction histidine kinase"/>
    <property type="match status" value="1"/>
</dbReference>
<dbReference type="EMBL" id="CU459003">
    <property type="protein sequence ID" value="CAM76459.1"/>
    <property type="molecule type" value="Genomic_DNA"/>
</dbReference>
<keyword evidence="6" id="KW-0547">Nucleotide-binding</keyword>
<evidence type="ECO:0000256" key="5">
    <source>
        <dbReference type="ARBA" id="ARBA00022679"/>
    </source>
</evidence>
<evidence type="ECO:0000259" key="12">
    <source>
        <dbReference type="PROSITE" id="PS50112"/>
    </source>
</evidence>
<evidence type="ECO:0000256" key="8">
    <source>
        <dbReference type="ARBA" id="ARBA00022840"/>
    </source>
</evidence>
<dbReference type="SMART" id="SM00091">
    <property type="entry name" value="PAS"/>
    <property type="match status" value="2"/>
</dbReference>
<keyword evidence="5" id="KW-0808">Transferase</keyword>
<evidence type="ECO:0000256" key="4">
    <source>
        <dbReference type="ARBA" id="ARBA00022553"/>
    </source>
</evidence>
<comment type="subcellular location">
    <subcellularLocation>
        <location evidence="2">Membrane</location>
    </subcellularLocation>
</comment>
<dbReference type="SMART" id="SM00387">
    <property type="entry name" value="HATPase_c"/>
    <property type="match status" value="1"/>
</dbReference>
<dbReference type="InterPro" id="IPR035965">
    <property type="entry name" value="PAS-like_dom_sf"/>
</dbReference>
<evidence type="ECO:0000259" key="11">
    <source>
        <dbReference type="PROSITE" id="PS50109"/>
    </source>
</evidence>
<name>A4U0Q2_9PROT</name>
<dbReference type="EC" id="2.7.13.3" evidence="3"/>
<dbReference type="PRINTS" id="PR00344">
    <property type="entry name" value="BCTRLSENSOR"/>
</dbReference>
<dbReference type="CDD" id="cd16922">
    <property type="entry name" value="HATPase_EvgS-ArcB-TorS-like"/>
    <property type="match status" value="1"/>
</dbReference>
<evidence type="ECO:0000256" key="2">
    <source>
        <dbReference type="ARBA" id="ARBA00004370"/>
    </source>
</evidence>
<comment type="catalytic activity">
    <reaction evidence="1">
        <text>ATP + protein L-histidine = ADP + protein N-phospho-L-histidine.</text>
        <dbReference type="EC" id="2.7.13.3"/>
    </reaction>
</comment>
<dbReference type="InterPro" id="IPR004358">
    <property type="entry name" value="Sig_transdc_His_kin-like_C"/>
</dbReference>
<evidence type="ECO:0000256" key="7">
    <source>
        <dbReference type="ARBA" id="ARBA00022777"/>
    </source>
</evidence>
<sequence>MANNRLRIKPGPESVPFKRRAVLSRLRSRISELELAQKEANASRDALMATTRALRESEERYALAMRGPNEGLWDWNPITKELYLSARLLAILGFSGETVRTTSHDWLKMVHPDDRVPYQSTLVQHLKGQTDHFECEYRVRGRNGEYRWILSRGLAVRDENGVATRMVGSIGDVTDRKRREAVLRASEARFRSLVEAAASIIVVVGADGRVREFNREAERMFGLSAAAAIGRAWSTILDSNRVGQDGDRFDQWLDEVRKGWQVRDRETVLGQHIISWNLAPLSDDDGIVIVGQDITQRRRAETALRQANDLLEYRVAARTAEAEAACRQAEEANRGKSEFLANMSHELRTPLNAIIGFSDAMRLGVMGPVENPLYAEYVQAIWESGTHLLSIINDVLDLSKVEAGHFDLAPERLPLTPLAEQVIRLMAEKAMRHRLELRLQVDGDPGHALVDPLRLKQVLFNLLANAVKFTPAGGHVILSLGRDDGGSWIKVADSGIGMRPEDIDRVLEPFVQIDSHLSRRNMGTGLGLPLAKRFIELHGGTLALASQPGQGTVVTIRLSPAMALC</sequence>
<dbReference type="PROSITE" id="PS50113">
    <property type="entry name" value="PAC"/>
    <property type="match status" value="1"/>
</dbReference>
<keyword evidence="7 14" id="KW-0418">Kinase</keyword>
<evidence type="ECO:0000256" key="9">
    <source>
        <dbReference type="ARBA" id="ARBA00023012"/>
    </source>
</evidence>
<dbReference type="AlphaFoldDB" id="A4U0Q2"/>